<dbReference type="OrthoDB" id="1100386at2759"/>
<accession>A0A7R9GI62</accession>
<evidence type="ECO:0000256" key="1">
    <source>
        <dbReference type="ARBA" id="ARBA00004141"/>
    </source>
</evidence>
<evidence type="ECO:0000256" key="4">
    <source>
        <dbReference type="ARBA" id="ARBA00023136"/>
    </source>
</evidence>
<dbReference type="Pfam" id="PF01825">
    <property type="entry name" value="GPS"/>
    <property type="match status" value="1"/>
</dbReference>
<dbReference type="InterPro" id="IPR017981">
    <property type="entry name" value="GPCR_2-like_7TM"/>
</dbReference>
<evidence type="ECO:0000313" key="8">
    <source>
        <dbReference type="EMBL" id="CAD7281943.1"/>
    </source>
</evidence>
<evidence type="ECO:0000313" key="9">
    <source>
        <dbReference type="Proteomes" id="UP000678499"/>
    </source>
</evidence>
<feature type="transmembrane region" description="Helical" evidence="6">
    <location>
        <begin position="677"/>
        <end position="694"/>
    </location>
</feature>
<dbReference type="Proteomes" id="UP000678499">
    <property type="component" value="Unassembled WGS sequence"/>
</dbReference>
<dbReference type="InterPro" id="IPR000832">
    <property type="entry name" value="GPCR_2_secretin-like"/>
</dbReference>
<dbReference type="GO" id="GO:0004930">
    <property type="term" value="F:G protein-coupled receptor activity"/>
    <property type="evidence" value="ECO:0007669"/>
    <property type="project" value="InterPro"/>
</dbReference>
<reference evidence="8" key="1">
    <citation type="submission" date="2020-11" db="EMBL/GenBank/DDBJ databases">
        <authorList>
            <person name="Tran Van P."/>
        </authorList>
    </citation>
    <scope>NUCLEOTIDE SEQUENCE</scope>
</reference>
<feature type="region of interest" description="Disordered" evidence="5">
    <location>
        <begin position="815"/>
        <end position="854"/>
    </location>
</feature>
<dbReference type="Pfam" id="PF00002">
    <property type="entry name" value="7tm_2"/>
    <property type="match status" value="1"/>
</dbReference>
<dbReference type="EMBL" id="CAJPEX010003315">
    <property type="protein sequence ID" value="CAG0922095.1"/>
    <property type="molecule type" value="Genomic_DNA"/>
</dbReference>
<evidence type="ECO:0000256" key="3">
    <source>
        <dbReference type="ARBA" id="ARBA00022989"/>
    </source>
</evidence>
<dbReference type="PRINTS" id="PR00249">
    <property type="entry name" value="GPCRSECRETIN"/>
</dbReference>
<evidence type="ECO:0000259" key="7">
    <source>
        <dbReference type="PROSITE" id="PS50261"/>
    </source>
</evidence>
<dbReference type="PROSITE" id="PS50261">
    <property type="entry name" value="G_PROTEIN_RECEP_F2_4"/>
    <property type="match status" value="1"/>
</dbReference>
<evidence type="ECO:0000256" key="6">
    <source>
        <dbReference type="SAM" id="Phobius"/>
    </source>
</evidence>
<feature type="transmembrane region" description="Helical" evidence="6">
    <location>
        <begin position="605"/>
        <end position="624"/>
    </location>
</feature>
<feature type="non-terminal residue" evidence="8">
    <location>
        <position position="1"/>
    </location>
</feature>
<dbReference type="InterPro" id="IPR046338">
    <property type="entry name" value="GAIN_dom_sf"/>
</dbReference>
<feature type="transmembrane region" description="Helical" evidence="6">
    <location>
        <begin position="569"/>
        <end position="593"/>
    </location>
</feature>
<feature type="domain" description="G-protein coupled receptors family 2 profile 2" evidence="7">
    <location>
        <begin position="570"/>
        <end position="732"/>
    </location>
</feature>
<proteinExistence type="predicted"/>
<evidence type="ECO:0000256" key="5">
    <source>
        <dbReference type="SAM" id="MobiDB-lite"/>
    </source>
</evidence>
<dbReference type="EMBL" id="OA885352">
    <property type="protein sequence ID" value="CAD7281943.1"/>
    <property type="molecule type" value="Genomic_DNA"/>
</dbReference>
<dbReference type="SMART" id="SM00303">
    <property type="entry name" value="GPS"/>
    <property type="match status" value="1"/>
</dbReference>
<dbReference type="Gene3D" id="1.20.1070.10">
    <property type="entry name" value="Rhodopsin 7-helix transmembrane proteins"/>
    <property type="match status" value="1"/>
</dbReference>
<dbReference type="GO" id="GO:0005886">
    <property type="term" value="C:plasma membrane"/>
    <property type="evidence" value="ECO:0007669"/>
    <property type="project" value="TreeGrafter"/>
</dbReference>
<keyword evidence="9" id="KW-1185">Reference proteome</keyword>
<gene>
    <name evidence="8" type="ORF">NMOB1V02_LOCUS9577</name>
</gene>
<dbReference type="PANTHER" id="PTHR12011">
    <property type="entry name" value="ADHESION G-PROTEIN COUPLED RECEPTOR"/>
    <property type="match status" value="1"/>
</dbReference>
<keyword evidence="2 6" id="KW-0812">Transmembrane</keyword>
<name>A0A7R9GI62_9CRUS</name>
<evidence type="ECO:0000256" key="2">
    <source>
        <dbReference type="ARBA" id="ARBA00022692"/>
    </source>
</evidence>
<comment type="subcellular location">
    <subcellularLocation>
        <location evidence="1">Membrane</location>
        <topology evidence="1">Multi-pass membrane protein</topology>
    </subcellularLocation>
</comment>
<keyword evidence="3 6" id="KW-1133">Transmembrane helix</keyword>
<dbReference type="AlphaFoldDB" id="A0A7R9GI62"/>
<feature type="transmembrane region" description="Helical" evidence="6">
    <location>
        <begin position="714"/>
        <end position="740"/>
    </location>
</feature>
<dbReference type="PANTHER" id="PTHR12011:SF347">
    <property type="entry name" value="FI21270P1-RELATED"/>
    <property type="match status" value="1"/>
</dbReference>
<keyword evidence="4 6" id="KW-0472">Membrane</keyword>
<sequence>FPVRIPVPTLPPYPVRFPETTLYHWGKPLANASSLTGTNAVPVVANGPSQFGEAVEIRDWDKEREIPMKDVYLKYYTRSSNANYARETLVSTGGDKQGHPGIHLWWEGPFIGVLVSTGAQYWESVFLPSLYNDTWNNIAFRWLRPQGSEKGKLEVLINVEQQAAVNFPTNAVGGTAKKALLPPTLMLGCHRDSGSSAGTLFGGGFFDEIAFWDTFMILLFSRYKRPPMALNKEKFFTTDTYWIYGETHKNRESSSLNDEMSREVAWIAVESIVGEANLTSEPVKPSDATLGKTGATPDQQVESLINFVTALQSPAYNYDNKSAMFAGGYLPELAGIPTSVILNSIRESSSLNDEMSREVAWIAVESIVGEANLTSEPVKPSVSKFGVARIGYLAKSPPIVFPNYSDTIWDKGLKEKFEYPSDSIEGNLFMKVRTIERGPAILDSNIQSFKFDLNKNAPKAQQTNCKVDEYAMMANPIKIRFAHKMVESAQTMNLRKLLFHKEEFVPNIRVRHCVWWNPNMHEFGGWDTTGCVTAETSDNYTVCECAKQGQFGVLGEMIVHYHLPTEPTWLIVVKFVGYALSIICLPIFIIIVIKAKEHLHDQFHIMRAHLAFALFVGMVLHVVSDFNFIRSDRHACTAISVLFHYFYTAAASWFCFESFASFMAITQGVIGGKLRAYMFLCWGIPFLSVGYALFQDMLNYGNDPRCMISFDNDMKWVFFGPLLTLASVGFLFCAIVVCNVSTPALRKDHIAEELSSVGQGLAVQTTYFLVTWIAGVCGYFIYDWTVETPGFYALFQVLNAYTKKMIMQYLRNSNQHGKLPPQRQKSEEWDPMEEAMKNANAPPSGRAKRIVTST</sequence>
<feature type="transmembrane region" description="Helical" evidence="6">
    <location>
        <begin position="761"/>
        <end position="782"/>
    </location>
</feature>
<dbReference type="InterPro" id="IPR000203">
    <property type="entry name" value="GPS"/>
</dbReference>
<dbReference type="Gene3D" id="2.60.220.50">
    <property type="match status" value="1"/>
</dbReference>
<dbReference type="GO" id="GO:0007166">
    <property type="term" value="P:cell surface receptor signaling pathway"/>
    <property type="evidence" value="ECO:0007669"/>
    <property type="project" value="InterPro"/>
</dbReference>
<protein>
    <recommendedName>
        <fullName evidence="7">G-protein coupled receptors family 2 profile 2 domain-containing protein</fullName>
    </recommendedName>
</protein>
<feature type="transmembrane region" description="Helical" evidence="6">
    <location>
        <begin position="644"/>
        <end position="665"/>
    </location>
</feature>
<organism evidence="8">
    <name type="scientific">Notodromas monacha</name>
    <dbReference type="NCBI Taxonomy" id="399045"/>
    <lineage>
        <taxon>Eukaryota</taxon>
        <taxon>Metazoa</taxon>
        <taxon>Ecdysozoa</taxon>
        <taxon>Arthropoda</taxon>
        <taxon>Crustacea</taxon>
        <taxon>Oligostraca</taxon>
        <taxon>Ostracoda</taxon>
        <taxon>Podocopa</taxon>
        <taxon>Podocopida</taxon>
        <taxon>Cypridocopina</taxon>
        <taxon>Cypridoidea</taxon>
        <taxon>Cyprididae</taxon>
        <taxon>Notodromas</taxon>
    </lineage>
</organism>